<dbReference type="InterPro" id="IPR000160">
    <property type="entry name" value="GGDEF_dom"/>
</dbReference>
<gene>
    <name evidence="5" type="ORF">P8935_18305</name>
</gene>
<accession>A0AAU7DHA9</accession>
<dbReference type="GO" id="GO:0005886">
    <property type="term" value="C:plasma membrane"/>
    <property type="evidence" value="ECO:0007669"/>
    <property type="project" value="TreeGrafter"/>
</dbReference>
<feature type="transmembrane region" description="Helical" evidence="3">
    <location>
        <begin position="219"/>
        <end position="241"/>
    </location>
</feature>
<dbReference type="AlphaFoldDB" id="A0AAU7DHA9"/>
<dbReference type="Gene3D" id="3.30.70.270">
    <property type="match status" value="1"/>
</dbReference>
<dbReference type="RefSeq" id="WP_348261742.1">
    <property type="nucleotide sequence ID" value="NZ_CP121196.1"/>
</dbReference>
<dbReference type="InterPro" id="IPR029787">
    <property type="entry name" value="Nucleotide_cyclase"/>
</dbReference>
<dbReference type="PANTHER" id="PTHR45138">
    <property type="entry name" value="REGULATORY COMPONENTS OF SENSORY TRANSDUCTION SYSTEM"/>
    <property type="match status" value="1"/>
</dbReference>
<feature type="domain" description="GGDEF" evidence="4">
    <location>
        <begin position="383"/>
        <end position="517"/>
    </location>
</feature>
<evidence type="ECO:0000259" key="4">
    <source>
        <dbReference type="PROSITE" id="PS50887"/>
    </source>
</evidence>
<feature type="transmembrane region" description="Helical" evidence="3">
    <location>
        <begin position="153"/>
        <end position="173"/>
    </location>
</feature>
<organism evidence="5">
    <name type="scientific">Telmatobacter sp. DSM 110680</name>
    <dbReference type="NCBI Taxonomy" id="3036704"/>
    <lineage>
        <taxon>Bacteria</taxon>
        <taxon>Pseudomonadati</taxon>
        <taxon>Acidobacteriota</taxon>
        <taxon>Terriglobia</taxon>
        <taxon>Terriglobales</taxon>
        <taxon>Acidobacteriaceae</taxon>
        <taxon>Telmatobacter</taxon>
    </lineage>
</organism>
<dbReference type="InterPro" id="IPR050469">
    <property type="entry name" value="Diguanylate_Cyclase"/>
</dbReference>
<reference evidence="5" key="1">
    <citation type="submission" date="2023-03" db="EMBL/GenBank/DDBJ databases">
        <title>Edaphobacter sp.</title>
        <authorList>
            <person name="Huber K.J."/>
            <person name="Papendorf J."/>
            <person name="Pilke C."/>
            <person name="Bunk B."/>
            <person name="Sproeer C."/>
            <person name="Pester M."/>
        </authorList>
    </citation>
    <scope>NUCLEOTIDE SEQUENCE</scope>
    <source>
        <strain evidence="5">DSM 110680</strain>
    </source>
</reference>
<protein>
    <recommendedName>
        <fullName evidence="1">diguanylate cyclase</fullName>
        <ecNumber evidence="1">2.7.7.65</ecNumber>
    </recommendedName>
</protein>
<proteinExistence type="predicted"/>
<dbReference type="PANTHER" id="PTHR45138:SF9">
    <property type="entry name" value="DIGUANYLATE CYCLASE DGCM-RELATED"/>
    <property type="match status" value="1"/>
</dbReference>
<name>A0AAU7DHA9_9BACT</name>
<dbReference type="PROSITE" id="PS50887">
    <property type="entry name" value="GGDEF"/>
    <property type="match status" value="1"/>
</dbReference>
<feature type="transmembrane region" description="Helical" evidence="3">
    <location>
        <begin position="126"/>
        <end position="146"/>
    </location>
</feature>
<dbReference type="InterPro" id="IPR043128">
    <property type="entry name" value="Rev_trsase/Diguanyl_cyclase"/>
</dbReference>
<keyword evidence="3" id="KW-1133">Transmembrane helix</keyword>
<dbReference type="CDD" id="cd01949">
    <property type="entry name" value="GGDEF"/>
    <property type="match status" value="1"/>
</dbReference>
<feature type="transmembrane region" description="Helical" evidence="3">
    <location>
        <begin position="34"/>
        <end position="53"/>
    </location>
</feature>
<dbReference type="SUPFAM" id="SSF55073">
    <property type="entry name" value="Nucleotide cyclase"/>
    <property type="match status" value="1"/>
</dbReference>
<keyword evidence="3" id="KW-0812">Transmembrane</keyword>
<keyword evidence="3" id="KW-0472">Membrane</keyword>
<dbReference type="EMBL" id="CP121196">
    <property type="protein sequence ID" value="XBH16513.1"/>
    <property type="molecule type" value="Genomic_DNA"/>
</dbReference>
<keyword evidence="5" id="KW-0548">Nucleotidyltransferase</keyword>
<feature type="transmembrane region" description="Helical" evidence="3">
    <location>
        <begin position="59"/>
        <end position="80"/>
    </location>
</feature>
<dbReference type="GO" id="GO:0043709">
    <property type="term" value="P:cell adhesion involved in single-species biofilm formation"/>
    <property type="evidence" value="ECO:0007669"/>
    <property type="project" value="TreeGrafter"/>
</dbReference>
<feature type="transmembrane region" description="Helical" evidence="3">
    <location>
        <begin position="92"/>
        <end position="111"/>
    </location>
</feature>
<comment type="catalytic activity">
    <reaction evidence="2">
        <text>2 GTP = 3',3'-c-di-GMP + 2 diphosphate</text>
        <dbReference type="Rhea" id="RHEA:24898"/>
        <dbReference type="ChEBI" id="CHEBI:33019"/>
        <dbReference type="ChEBI" id="CHEBI:37565"/>
        <dbReference type="ChEBI" id="CHEBI:58805"/>
        <dbReference type="EC" id="2.7.7.65"/>
    </reaction>
</comment>
<dbReference type="GO" id="GO:0052621">
    <property type="term" value="F:diguanylate cyclase activity"/>
    <property type="evidence" value="ECO:0007669"/>
    <property type="project" value="UniProtKB-EC"/>
</dbReference>
<evidence type="ECO:0000313" key="5">
    <source>
        <dbReference type="EMBL" id="XBH16513.1"/>
    </source>
</evidence>
<sequence length="541" mass="58807">MRDSFGSRVAEPAAILPAFAAVPRVRTLRVPRTLFLTLATIAAALVCVTHAVVAGSNTVPAAGFGYLCLSLIMLGCASAFWTRARSSEGTLYIRWSFISAAALSAAIGYLPSCTQGFLNTTPARQFQTACFNSSEALYMLAAVLFFSGVTRSIVILDILQALMFSVLRFNLVYSPVTRDHFSANHLLIGQLMALFLFVVAIVACLGAASRAELMFLRTLSCFLALRLISFFLANQVSYVWLRYEHCSFGDVPGEALLVGFALYLLYTRHTAEKEASQIASLRSPSVLVRSLMPSFLTVVNLILGVIVLRISVPLATATISLSLVGYMARTVLLQAQAVHEKAFLESRNQQLEGLATRDPLTGIGNRRSLASVYRHLQAADGCENLSFLLMDIDYFKQANDRHGHLHGDKVLVALAKKLESLASSVPGSHCARFGGDEFALLLLNVSPQKALILAEELRALFSAHAFEAETRKTSLSIGIASLQSAHDLPLESLICSADEALYRAKSMGRNRVEVQPVCEPEFAADHSTASALRIKLQHATR</sequence>
<dbReference type="Pfam" id="PF00990">
    <property type="entry name" value="GGDEF"/>
    <property type="match status" value="1"/>
</dbReference>
<dbReference type="FunFam" id="3.30.70.270:FF:000001">
    <property type="entry name" value="Diguanylate cyclase domain protein"/>
    <property type="match status" value="1"/>
</dbReference>
<keyword evidence="5" id="KW-0808">Transferase</keyword>
<dbReference type="SMART" id="SM00267">
    <property type="entry name" value="GGDEF"/>
    <property type="match status" value="1"/>
</dbReference>
<dbReference type="EC" id="2.7.7.65" evidence="1"/>
<feature type="transmembrane region" description="Helical" evidence="3">
    <location>
        <begin position="247"/>
        <end position="266"/>
    </location>
</feature>
<evidence type="ECO:0000256" key="2">
    <source>
        <dbReference type="ARBA" id="ARBA00034247"/>
    </source>
</evidence>
<dbReference type="GO" id="GO:1902201">
    <property type="term" value="P:negative regulation of bacterial-type flagellum-dependent cell motility"/>
    <property type="evidence" value="ECO:0007669"/>
    <property type="project" value="TreeGrafter"/>
</dbReference>
<evidence type="ECO:0000256" key="1">
    <source>
        <dbReference type="ARBA" id="ARBA00012528"/>
    </source>
</evidence>
<feature type="transmembrane region" description="Helical" evidence="3">
    <location>
        <begin position="286"/>
        <end position="308"/>
    </location>
</feature>
<evidence type="ECO:0000256" key="3">
    <source>
        <dbReference type="SAM" id="Phobius"/>
    </source>
</evidence>
<dbReference type="NCBIfam" id="TIGR00254">
    <property type="entry name" value="GGDEF"/>
    <property type="match status" value="1"/>
</dbReference>
<feature type="transmembrane region" description="Helical" evidence="3">
    <location>
        <begin position="185"/>
        <end position="207"/>
    </location>
</feature>